<accession>A0A9W6TH00</accession>
<dbReference type="CDD" id="cd00063">
    <property type="entry name" value="FN3"/>
    <property type="match status" value="3"/>
</dbReference>
<dbReference type="SMART" id="SM00710">
    <property type="entry name" value="PbH1"/>
    <property type="match status" value="16"/>
</dbReference>
<evidence type="ECO:0000259" key="1">
    <source>
        <dbReference type="PROSITE" id="PS50853"/>
    </source>
</evidence>
<dbReference type="PANTHER" id="PTHR11319:SF35">
    <property type="entry name" value="OUTER MEMBRANE PROTEIN PMPC-RELATED"/>
    <property type="match status" value="1"/>
</dbReference>
<feature type="domain" description="Fibronectin type-III" evidence="1">
    <location>
        <begin position="195"/>
        <end position="291"/>
    </location>
</feature>
<dbReference type="Pfam" id="PF00041">
    <property type="entry name" value="fn3"/>
    <property type="match status" value="3"/>
</dbReference>
<dbReference type="InterPro" id="IPR011050">
    <property type="entry name" value="Pectin_lyase_fold/virulence"/>
</dbReference>
<evidence type="ECO:0000313" key="2">
    <source>
        <dbReference type="EMBL" id="GMF11678.1"/>
    </source>
</evidence>
<dbReference type="PROSITE" id="PS50853">
    <property type="entry name" value="FN3"/>
    <property type="match status" value="4"/>
</dbReference>
<dbReference type="SUPFAM" id="SSF51126">
    <property type="entry name" value="Pectin lyase-like"/>
    <property type="match status" value="5"/>
</dbReference>
<dbReference type="InterPro" id="IPR013783">
    <property type="entry name" value="Ig-like_fold"/>
</dbReference>
<reference evidence="2" key="1">
    <citation type="submission" date="2023-04" db="EMBL/GenBank/DDBJ databases">
        <title>Phytophthora lilii NBRC 32176.</title>
        <authorList>
            <person name="Ichikawa N."/>
            <person name="Sato H."/>
            <person name="Tonouchi N."/>
        </authorList>
    </citation>
    <scope>NUCLEOTIDE SEQUENCE</scope>
    <source>
        <strain evidence="2">NBRC 32176</strain>
    </source>
</reference>
<dbReference type="SUPFAM" id="SSF49265">
    <property type="entry name" value="Fibronectin type III"/>
    <property type="match status" value="4"/>
</dbReference>
<dbReference type="Pfam" id="PF23106">
    <property type="entry name" value="EGF_Teneurin"/>
    <property type="match status" value="1"/>
</dbReference>
<dbReference type="InterPro" id="IPR003961">
    <property type="entry name" value="FN3_dom"/>
</dbReference>
<dbReference type="PANTHER" id="PTHR11319">
    <property type="entry name" value="G PROTEIN-COUPLED RECEPTOR-RELATED"/>
    <property type="match status" value="1"/>
</dbReference>
<gene>
    <name evidence="2" type="ORF">Plil01_000235900</name>
</gene>
<dbReference type="EMBL" id="BSXW01000082">
    <property type="protein sequence ID" value="GMF11678.1"/>
    <property type="molecule type" value="Genomic_DNA"/>
</dbReference>
<evidence type="ECO:0000313" key="3">
    <source>
        <dbReference type="Proteomes" id="UP001165083"/>
    </source>
</evidence>
<dbReference type="Proteomes" id="UP001165083">
    <property type="component" value="Unassembled WGS sequence"/>
</dbReference>
<dbReference type="InterPro" id="IPR006626">
    <property type="entry name" value="PbH1"/>
</dbReference>
<comment type="caution">
    <text evidence="2">The sequence shown here is derived from an EMBL/GenBank/DDBJ whole genome shotgun (WGS) entry which is preliminary data.</text>
</comment>
<dbReference type="Gene3D" id="2.60.40.10">
    <property type="entry name" value="Immunoglobulins"/>
    <property type="match status" value="5"/>
</dbReference>
<feature type="domain" description="Fibronectin type-III" evidence="1">
    <location>
        <begin position="515"/>
        <end position="605"/>
    </location>
</feature>
<feature type="domain" description="Fibronectin type-III" evidence="1">
    <location>
        <begin position="296"/>
        <end position="387"/>
    </location>
</feature>
<name>A0A9W6TH00_9STRA</name>
<protein>
    <submittedName>
        <fullName evidence="2">Unnamed protein product</fullName>
    </submittedName>
</protein>
<organism evidence="2 3">
    <name type="scientific">Phytophthora lilii</name>
    <dbReference type="NCBI Taxonomy" id="2077276"/>
    <lineage>
        <taxon>Eukaryota</taxon>
        <taxon>Sar</taxon>
        <taxon>Stramenopiles</taxon>
        <taxon>Oomycota</taxon>
        <taxon>Peronosporomycetes</taxon>
        <taxon>Peronosporales</taxon>
        <taxon>Peronosporaceae</taxon>
        <taxon>Phytophthora</taxon>
    </lineage>
</organism>
<keyword evidence="3" id="KW-1185">Reference proteome</keyword>
<feature type="domain" description="Fibronectin type-III" evidence="1">
    <location>
        <begin position="610"/>
        <end position="705"/>
    </location>
</feature>
<proteinExistence type="predicted"/>
<dbReference type="OrthoDB" id="126597at2759"/>
<sequence length="2365" mass="246641">MVAVSALDDDETILTWGTLSLSDSSIVISDNVSSELLHSGFFDFSSSNKVAYVPFLSADDGAIAITNLESGDEFEVLVRGAISKITSFTTAATSRPGLPPLPTLDYATGGALHVLHERMYQQSKLTLLVFQVEGEKYNYLQRGPFDLQFTVEIGGLSPETAYDFYYVPLNDASACADDDDELPEQVAFSTVAASRPTPIQLIRSTGATGGGIHVQVKPPNDKGSDQELYYQIYMVSNQQPLVWTLMYNDTDISYWQTKLQKMAEYSFKATCMNEIGYSNDSAIFRFRTTLISPPGPPSRLTFINATGGMVQFSWGGPDDDGGSLITYYSVRATSLSGSGDLVQEVYTTEIYFGGLLANTEYEFKVYAGNSLGTGSDAGVNRFSTTQATLPSLPGEPIILEVSGGSATLAVKVPADTGGVTVDTLVCNVYANGVKVPSDAVRRLRTAPTPIVSPSSRRLSSRHLLTDVESFIYIQAGGLLPSTTYSFVIQLSNKIGFSAATNATESTTLVATVPGAPDSPTATSITGGAIRLSWSDPVDTGGVPLISYLLNVTRLGKEVGSCQGMILSCTVGNLLSITDYGVTLIAYNPVGASPPSLMTTVTTIPTSTPEAPQNVHVAEVSNSFVTMHWDACIDFGGGYVKSYKVDVVQAANVNVTFSASVPVEQLNHTIEGLSPTTDYTATVAEDDAISYILYRNGVVRSDNGEDITFEDEIEVGKTYSYEVEVLRSDGTLSVRSEATQFVATIPRSNGFDCVGSKGHIHWHDYSNLDHETWTITPPNQAGLMITVSKAHEICCVPHTNVYVLFQHHLQLTMFWLECDHDSVTISTITNDESVSYEGIALHYEATDPSDAIESITVPCPVSPSGLCSLNGACRKGSCSCFSGFVGESCSNAVICPANKLACTLATCDPVCLQPPGNIIAVSVNGDDTQGTGQLMDTSSSGSDPKAVQSLQRALELADVNQTILLYPGVYSGVGNCGVTVSISGILIRGLRGRSATILDCKGLLRGLAINSVTAQLIGLTFKDTTASTSGGAISATKATVKMESIYITNGRTLQNGGAIYGYQSNLVLTKSELTNCSAVVKGGAIYLNGSSLVLDRAIVAFSSARDGGGVYAQNSVSVKGDAESRIWRNSAAVKGGGLCIAGTFDGSVLNIFQNNALVGAGVAATSGSSTLTNVDIFDNLAYNDGGGIALLEAASLLLQHSPIRLNHAHRNGGGVFVGSNGTFENNVSSEITNCTAGKRAIANVVVKILTLILLLLASGGGFYAGDWTHPTVNGLSVTSSSAMLSGGCAAFYRSTVTLNYASFSQCNAPVGGGVYASGGSRLYMLYSSITGCQATKGGGVYINSSWVVGAKDASPSVVRGSQADVAAGGVFITGPQNSIQYFNVEGCSAPRGGGMAAQNTFATLTSVILSDNTATENGGGLHSQNAGIKAATVTVNNNVAIVGGGMFANDSSISGSILVRGNNGDRGAGVATSGVTILEGAQISANVAISRGGGISVEGGTLSIKSTMIQSCSAPQGVGGGAAITDADVSHYALTVQNCSSLRGGGIYANAASFYQYSTEESSSMSKDVLISDSSASSGGGLATLDGTACVVANANISFSTATKWGGGLFFGSGANCVLHDVRVTRNDAGHSGGGLMVLEATLYHSNVVIASNTAPTAGGVHVQSELSASLLVWWGGTGANKSRIYANTIDSTSGHAANVLLNCTVECVLSGTEIYDGSISTGEGAGIFICGRGNSKVADSLIANNTAEKGGGVAVSGAELTTFENVSFVGNVASDRGGGLWAESLEYYPELDINSCVFYNNSAGMYGGAISLKKVYVVSSVLLAVENHVVNVDVGSGGGLYTEEQASIMAGNWLFLSNDATIGGSIAGVTASEISLLVAYITRDSKTFFTGTWQNLFRRLVGFTYSEGLAQYKVGVQKGDLIYLSDRNSVLELLSSYATFGAADAGGGIYINANSFLYGEQSEISNNIANERGALLVGSNAQFVGNGGITSSGKNEGGGAISAVDGVVRLTGCALINNTALVGGAIHVDREGTATIMNSNFAGNTADQSGGSIATDVKAKLTIGQLTSFNGNRADIGGAIAVVGKSTATLTSVVLDHNEANENGGAFYIADEATLSLKNGKLSSNKAILGGAIYAEVQSTVKTTDSQFIGNAAFSRGGALYYRAITNKATSGITCIENTAPSGGCLFWITMDEDLTPIYPCESCLMKSNTVYDTATNTRDVQVMWWPSNVSSGVKILEPPDEESIEVLETKPESLESKMYVWPRFKAVDLYGQIEVLDNQTECVVSDGLCSEQTEQLLFEPRTSVRAAIGVISYRGASFTAANRTPEEGVYLTNVSCSLPGSESRAFVQDVTLLPCQPGYSINQG</sequence>
<dbReference type="SMART" id="SM00060">
    <property type="entry name" value="FN3"/>
    <property type="match status" value="5"/>
</dbReference>
<dbReference type="InterPro" id="IPR036116">
    <property type="entry name" value="FN3_sf"/>
</dbReference>